<keyword evidence="2" id="KW-0238">DNA-binding</keyword>
<dbReference type="OrthoDB" id="27092at2"/>
<organism evidence="5 6">
    <name type="scientific">Kribbella pratensis</name>
    <dbReference type="NCBI Taxonomy" id="2512112"/>
    <lineage>
        <taxon>Bacteria</taxon>
        <taxon>Bacillati</taxon>
        <taxon>Actinomycetota</taxon>
        <taxon>Actinomycetes</taxon>
        <taxon>Propionibacteriales</taxon>
        <taxon>Kribbellaceae</taxon>
        <taxon>Kribbella</taxon>
    </lineage>
</organism>
<evidence type="ECO:0000256" key="3">
    <source>
        <dbReference type="ARBA" id="ARBA00023163"/>
    </source>
</evidence>
<dbReference type="PANTHER" id="PTHR44688">
    <property type="entry name" value="DNA-BINDING TRANSCRIPTIONAL ACTIVATOR DEVR_DOSR"/>
    <property type="match status" value="1"/>
</dbReference>
<accession>A0A4R8CII8</accession>
<reference evidence="5 6" key="1">
    <citation type="submission" date="2019-03" db="EMBL/GenBank/DDBJ databases">
        <title>Genomic Encyclopedia of Type Strains, Phase III (KMG-III): the genomes of soil and plant-associated and newly described type strains.</title>
        <authorList>
            <person name="Whitman W."/>
        </authorList>
    </citation>
    <scope>NUCLEOTIDE SEQUENCE [LARGE SCALE GENOMIC DNA]</scope>
    <source>
        <strain evidence="5 6">VKM Ac-2573</strain>
    </source>
</reference>
<dbReference type="RefSeq" id="WP_134099035.1">
    <property type="nucleotide sequence ID" value="NZ_SODP01000001.1"/>
</dbReference>
<dbReference type="InterPro" id="IPR016032">
    <property type="entry name" value="Sig_transdc_resp-reg_C-effctor"/>
</dbReference>
<evidence type="ECO:0000313" key="6">
    <source>
        <dbReference type="Proteomes" id="UP000295146"/>
    </source>
</evidence>
<comment type="caution">
    <text evidence="5">The sequence shown here is derived from an EMBL/GenBank/DDBJ whole genome shotgun (WGS) entry which is preliminary data.</text>
</comment>
<feature type="domain" description="HTH luxR-type" evidence="4">
    <location>
        <begin position="452"/>
        <end position="517"/>
    </location>
</feature>
<dbReference type="CDD" id="cd06170">
    <property type="entry name" value="LuxR_C_like"/>
    <property type="match status" value="1"/>
</dbReference>
<dbReference type="Pfam" id="PF00196">
    <property type="entry name" value="GerE"/>
    <property type="match status" value="1"/>
</dbReference>
<evidence type="ECO:0000313" key="5">
    <source>
        <dbReference type="EMBL" id="TDW76250.1"/>
    </source>
</evidence>
<dbReference type="EMBL" id="SODP01000001">
    <property type="protein sequence ID" value="TDW76250.1"/>
    <property type="molecule type" value="Genomic_DNA"/>
</dbReference>
<gene>
    <name evidence="5" type="ORF">EV653_1395</name>
</gene>
<name>A0A4R8CII8_9ACTN</name>
<dbReference type="GO" id="GO:0003677">
    <property type="term" value="F:DNA binding"/>
    <property type="evidence" value="ECO:0007669"/>
    <property type="project" value="UniProtKB-KW"/>
</dbReference>
<evidence type="ECO:0000256" key="2">
    <source>
        <dbReference type="ARBA" id="ARBA00023125"/>
    </source>
</evidence>
<keyword evidence="3" id="KW-0804">Transcription</keyword>
<dbReference type="Gene3D" id="1.10.10.10">
    <property type="entry name" value="Winged helix-like DNA-binding domain superfamily/Winged helix DNA-binding domain"/>
    <property type="match status" value="1"/>
</dbReference>
<dbReference type="PROSITE" id="PS50043">
    <property type="entry name" value="HTH_LUXR_2"/>
    <property type="match status" value="1"/>
</dbReference>
<evidence type="ECO:0000256" key="1">
    <source>
        <dbReference type="ARBA" id="ARBA00023015"/>
    </source>
</evidence>
<dbReference type="AlphaFoldDB" id="A0A4R8CII8"/>
<dbReference type="SUPFAM" id="SSF48452">
    <property type="entry name" value="TPR-like"/>
    <property type="match status" value="2"/>
</dbReference>
<dbReference type="SUPFAM" id="SSF46894">
    <property type="entry name" value="C-terminal effector domain of the bipartite response regulators"/>
    <property type="match status" value="1"/>
</dbReference>
<keyword evidence="1" id="KW-0805">Transcription regulation</keyword>
<sequence>MEQHDWPAEYAELTAADQRAALQPAELERLAVAAFVLGHDDEVAAYRERAVEGHLARGDADAAVRSGFWLGFHLQQRGELSRAAGWQARITRLVPEGNVELAGRVAMAEAAMKMNSGDPAGALPLFEQNLQWATEPDTIVLAALGRGNCLAMLGRGAEALIALDEAMVHVTGGQVGPEVTGMAYCSVIALCLNMYDIRRAQEWTRALTGWCDSQPGLVPYRGACLVHRAQILQFRGAWSEAADAAEDACRRLSAGTVGSAWYRLAEVERQRGNFEAAEHAYQLASGDGMDVQPGLARLRAAQGRFDVAIAGLERALAEDLFSPNRPMLLAARVELAIECSDRETARKAAAELNELAPAESPYLQALAAYSEGAVRLACDDPRGAIAPLRRACTLWQRLEMPYEGARARLLVADACRQLGDTDAEQMELDGARAVFERLGADGDLTMTEQPVDPFDGTGLTPREKEVLWWLATGATNRAIADQLFLSERTVARHISNIFSKLHVSSRAGATAWAYNHAVTRKSWAQISHMGRNDHSPPG</sequence>
<dbReference type="GO" id="GO:0006355">
    <property type="term" value="P:regulation of DNA-templated transcription"/>
    <property type="evidence" value="ECO:0007669"/>
    <property type="project" value="InterPro"/>
</dbReference>
<proteinExistence type="predicted"/>
<dbReference type="SMART" id="SM00421">
    <property type="entry name" value="HTH_LUXR"/>
    <property type="match status" value="1"/>
</dbReference>
<dbReference type="Proteomes" id="UP000295146">
    <property type="component" value="Unassembled WGS sequence"/>
</dbReference>
<dbReference type="PRINTS" id="PR00038">
    <property type="entry name" value="HTHLUXR"/>
</dbReference>
<dbReference type="InterPro" id="IPR011990">
    <property type="entry name" value="TPR-like_helical_dom_sf"/>
</dbReference>
<protein>
    <submittedName>
        <fullName evidence="5">Regulatory LuxR family protein</fullName>
    </submittedName>
</protein>
<dbReference type="PROSITE" id="PS00622">
    <property type="entry name" value="HTH_LUXR_1"/>
    <property type="match status" value="1"/>
</dbReference>
<keyword evidence="6" id="KW-1185">Reference proteome</keyword>
<dbReference type="InterPro" id="IPR036388">
    <property type="entry name" value="WH-like_DNA-bd_sf"/>
</dbReference>
<dbReference type="InterPro" id="IPR000792">
    <property type="entry name" value="Tscrpt_reg_LuxR_C"/>
</dbReference>
<evidence type="ECO:0000259" key="4">
    <source>
        <dbReference type="PROSITE" id="PS50043"/>
    </source>
</evidence>
<dbReference type="PANTHER" id="PTHR44688:SF16">
    <property type="entry name" value="DNA-BINDING TRANSCRIPTIONAL ACTIVATOR DEVR_DOSR"/>
    <property type="match status" value="1"/>
</dbReference>
<dbReference type="Gene3D" id="1.25.40.10">
    <property type="entry name" value="Tetratricopeptide repeat domain"/>
    <property type="match status" value="2"/>
</dbReference>